<gene>
    <name evidence="1" type="ORF">AB5J54_30485</name>
</gene>
<proteinExistence type="predicted"/>
<organism evidence="1">
    <name type="scientific">Streptomyces sp. R44</name>
    <dbReference type="NCBI Taxonomy" id="3238633"/>
    <lineage>
        <taxon>Bacteria</taxon>
        <taxon>Bacillati</taxon>
        <taxon>Actinomycetota</taxon>
        <taxon>Actinomycetes</taxon>
        <taxon>Kitasatosporales</taxon>
        <taxon>Streptomycetaceae</taxon>
        <taxon>Streptomyces</taxon>
    </lineage>
</organism>
<reference evidence="1" key="1">
    <citation type="submission" date="2024-07" db="EMBL/GenBank/DDBJ databases">
        <authorList>
            <person name="Yu S.T."/>
        </authorList>
    </citation>
    <scope>NUCLEOTIDE SEQUENCE</scope>
    <source>
        <strain evidence="1">R44</strain>
    </source>
</reference>
<protein>
    <submittedName>
        <fullName evidence="1">Uncharacterized protein</fullName>
    </submittedName>
</protein>
<sequence length="126" mass="13877">MRSDQAAEFVATRPYEDKREMDHALYAHARRVMRARQTDPNGELAAQPVLTTSGMTVMSAEAAECGIGTHTVGAVFHATAETHRIETRNGEPCANAWLCVRHWSRFARVDGEPAGLPVAEIRFGRA</sequence>
<evidence type="ECO:0000313" key="1">
    <source>
        <dbReference type="EMBL" id="XDQ74585.1"/>
    </source>
</evidence>
<name>A0AB39T9B7_9ACTN</name>
<dbReference type="AlphaFoldDB" id="A0AB39T9B7"/>
<dbReference type="RefSeq" id="WP_369147108.1">
    <property type="nucleotide sequence ID" value="NZ_CP163444.1"/>
</dbReference>
<accession>A0AB39T9B7</accession>
<dbReference type="EMBL" id="CP163444">
    <property type="protein sequence ID" value="XDQ74585.1"/>
    <property type="molecule type" value="Genomic_DNA"/>
</dbReference>